<accession>A0A0D2DSL5</accession>
<keyword evidence="3" id="KW-1185">Reference proteome</keyword>
<dbReference type="STRING" id="5601.A0A0D2DSL5"/>
<name>A0A0D2DSL5_9EURO</name>
<feature type="compositionally biased region" description="Acidic residues" evidence="1">
    <location>
        <begin position="85"/>
        <end position="125"/>
    </location>
</feature>
<dbReference type="Proteomes" id="UP000054266">
    <property type="component" value="Unassembled WGS sequence"/>
</dbReference>
<reference evidence="2 3" key="1">
    <citation type="submission" date="2015-01" db="EMBL/GenBank/DDBJ databases">
        <title>The Genome Sequence of Capronia semiimmersa CBS27337.</title>
        <authorList>
            <consortium name="The Broad Institute Genomics Platform"/>
            <person name="Cuomo C."/>
            <person name="de Hoog S."/>
            <person name="Gorbushina A."/>
            <person name="Stielow B."/>
            <person name="Teixiera M."/>
            <person name="Abouelleil A."/>
            <person name="Chapman S.B."/>
            <person name="Priest M."/>
            <person name="Young S.K."/>
            <person name="Wortman J."/>
            <person name="Nusbaum C."/>
            <person name="Birren B."/>
        </authorList>
    </citation>
    <scope>NUCLEOTIDE SEQUENCE [LARGE SCALE GENOMIC DNA]</scope>
    <source>
        <strain evidence="2 3">CBS 27337</strain>
    </source>
</reference>
<evidence type="ECO:0000313" key="2">
    <source>
        <dbReference type="EMBL" id="KIW65167.1"/>
    </source>
</evidence>
<proteinExistence type="predicted"/>
<protein>
    <submittedName>
        <fullName evidence="2">Uncharacterized protein</fullName>
    </submittedName>
</protein>
<dbReference type="EMBL" id="KN846960">
    <property type="protein sequence ID" value="KIW65167.1"/>
    <property type="molecule type" value="Genomic_DNA"/>
</dbReference>
<dbReference type="AlphaFoldDB" id="A0A0D2DSL5"/>
<gene>
    <name evidence="2" type="ORF">PV04_07448</name>
</gene>
<dbReference type="HOGENOM" id="CLU_1992347_0_0_1"/>
<organism evidence="2 3">
    <name type="scientific">Phialophora macrospora</name>
    <dbReference type="NCBI Taxonomy" id="1851006"/>
    <lineage>
        <taxon>Eukaryota</taxon>
        <taxon>Fungi</taxon>
        <taxon>Dikarya</taxon>
        <taxon>Ascomycota</taxon>
        <taxon>Pezizomycotina</taxon>
        <taxon>Eurotiomycetes</taxon>
        <taxon>Chaetothyriomycetidae</taxon>
        <taxon>Chaetothyriales</taxon>
        <taxon>Herpotrichiellaceae</taxon>
        <taxon>Phialophora</taxon>
    </lineage>
</organism>
<evidence type="ECO:0000256" key="1">
    <source>
        <dbReference type="SAM" id="MobiDB-lite"/>
    </source>
</evidence>
<evidence type="ECO:0000313" key="3">
    <source>
        <dbReference type="Proteomes" id="UP000054266"/>
    </source>
</evidence>
<sequence>MCVGVFPIANLKVDITAEAQAERARRIQDAGNSPEALAFKIIIEIVVSSIKGVLEASAKIGNRRVGRTTVEYVSDPTWRRNIVKDDEDAQIDECTPSDEDQDEVTDTADADADEDEEKEETEEDE</sequence>
<feature type="region of interest" description="Disordered" evidence="1">
    <location>
        <begin position="83"/>
        <end position="125"/>
    </location>
</feature>